<keyword evidence="1" id="KW-0238">DNA-binding</keyword>
<evidence type="ECO:0000313" key="4">
    <source>
        <dbReference type="EMBL" id="PYZ98643.1"/>
    </source>
</evidence>
<dbReference type="Pfam" id="PF01381">
    <property type="entry name" value="HTH_3"/>
    <property type="match status" value="1"/>
</dbReference>
<dbReference type="InterPro" id="IPR010982">
    <property type="entry name" value="Lambda_DNA-bd_dom_sf"/>
</dbReference>
<dbReference type="AlphaFoldDB" id="A0A2W0H9W8"/>
<dbReference type="PANTHER" id="PTHR46797:SF13">
    <property type="entry name" value="HTH-TYPE TRANSCRIPTIONAL REGULATOR SINR"/>
    <property type="match status" value="1"/>
</dbReference>
<dbReference type="EMBL" id="PDOF01000001">
    <property type="protein sequence ID" value="PYZ98643.1"/>
    <property type="molecule type" value="Genomic_DNA"/>
</dbReference>
<protein>
    <submittedName>
        <fullName evidence="4">Transcriptional regulator</fullName>
    </submittedName>
</protein>
<keyword evidence="5" id="KW-1185">Reference proteome</keyword>
<dbReference type="PANTHER" id="PTHR46797">
    <property type="entry name" value="HTH-TYPE TRANSCRIPTIONAL REGULATOR"/>
    <property type="match status" value="1"/>
</dbReference>
<dbReference type="GO" id="GO:0005829">
    <property type="term" value="C:cytosol"/>
    <property type="evidence" value="ECO:0007669"/>
    <property type="project" value="TreeGrafter"/>
</dbReference>
<dbReference type="GO" id="GO:0046983">
    <property type="term" value="F:protein dimerization activity"/>
    <property type="evidence" value="ECO:0007669"/>
    <property type="project" value="InterPro"/>
</dbReference>
<dbReference type="RefSeq" id="WP_110518707.1">
    <property type="nucleotide sequence ID" value="NZ_PDOF01000001.1"/>
</dbReference>
<name>A0A2W0H9W8_9BACI</name>
<dbReference type="PROSITE" id="PS51500">
    <property type="entry name" value="SIN"/>
    <property type="match status" value="1"/>
</dbReference>
<evidence type="ECO:0000256" key="1">
    <source>
        <dbReference type="ARBA" id="ARBA00023125"/>
    </source>
</evidence>
<dbReference type="Pfam" id="PF08671">
    <property type="entry name" value="SinI"/>
    <property type="match status" value="1"/>
</dbReference>
<evidence type="ECO:0000313" key="5">
    <source>
        <dbReference type="Proteomes" id="UP000248066"/>
    </source>
</evidence>
<evidence type="ECO:0000259" key="3">
    <source>
        <dbReference type="PROSITE" id="PS51500"/>
    </source>
</evidence>
<dbReference type="Proteomes" id="UP000248066">
    <property type="component" value="Unassembled WGS sequence"/>
</dbReference>
<dbReference type="OrthoDB" id="1859224at2"/>
<comment type="caution">
    <text evidence="4">The sequence shown here is derived from an EMBL/GenBank/DDBJ whole genome shotgun (WGS) entry which is preliminary data.</text>
</comment>
<dbReference type="SMART" id="SM00530">
    <property type="entry name" value="HTH_XRE"/>
    <property type="match status" value="1"/>
</dbReference>
<dbReference type="GO" id="GO:0003700">
    <property type="term" value="F:DNA-binding transcription factor activity"/>
    <property type="evidence" value="ECO:0007669"/>
    <property type="project" value="TreeGrafter"/>
</dbReference>
<gene>
    <name evidence="4" type="ORF">CR205_08720</name>
</gene>
<dbReference type="PROSITE" id="PS50943">
    <property type="entry name" value="HTH_CROC1"/>
    <property type="match status" value="1"/>
</dbReference>
<dbReference type="InterPro" id="IPR001387">
    <property type="entry name" value="Cro/C1-type_HTH"/>
</dbReference>
<reference evidence="4 5" key="1">
    <citation type="submission" date="2017-10" db="EMBL/GenBank/DDBJ databases">
        <title>Bacillus sp. nov., a halophilic bacterium isolated from a Yangshapao Lake.</title>
        <authorList>
            <person name="Wang H."/>
        </authorList>
    </citation>
    <scope>NUCLEOTIDE SEQUENCE [LARGE SCALE GENOMIC DNA]</scope>
    <source>
        <strain evidence="4 5">YSP-3</strain>
    </source>
</reference>
<organism evidence="4 5">
    <name type="scientific">Alteribacter lacisalsi</name>
    <dbReference type="NCBI Taxonomy" id="2045244"/>
    <lineage>
        <taxon>Bacteria</taxon>
        <taxon>Bacillati</taxon>
        <taxon>Bacillota</taxon>
        <taxon>Bacilli</taxon>
        <taxon>Bacillales</taxon>
        <taxon>Bacillaceae</taxon>
        <taxon>Alteribacter</taxon>
    </lineage>
</organism>
<dbReference type="SUPFAM" id="SSF47413">
    <property type="entry name" value="lambda repressor-like DNA-binding domains"/>
    <property type="match status" value="1"/>
</dbReference>
<dbReference type="InterPro" id="IPR036281">
    <property type="entry name" value="SinR/SinI_dimer_dom_sf"/>
</dbReference>
<sequence>MIGERVKKFRKEKGISLTELAQRAGVAKSYLSAIERGIQSNPSIQFLEKVSRVLGISVDHLLRDRLESGTDAGFGGRNLDEEWETLVREAMDSGVSKEEFRDFLEFNKWKMKK</sequence>
<feature type="domain" description="HTH cro/C1-type" evidence="2">
    <location>
        <begin position="6"/>
        <end position="61"/>
    </location>
</feature>
<dbReference type="GO" id="GO:0003677">
    <property type="term" value="F:DNA binding"/>
    <property type="evidence" value="ECO:0007669"/>
    <property type="project" value="UniProtKB-KW"/>
</dbReference>
<dbReference type="InterPro" id="IPR050807">
    <property type="entry name" value="TransReg_Diox_bact_type"/>
</dbReference>
<accession>A0A2W0H9W8</accession>
<dbReference type="Gene3D" id="1.10.260.40">
    <property type="entry name" value="lambda repressor-like DNA-binding domains"/>
    <property type="match status" value="1"/>
</dbReference>
<dbReference type="CDD" id="cd00093">
    <property type="entry name" value="HTH_XRE"/>
    <property type="match status" value="1"/>
</dbReference>
<feature type="domain" description="Sin" evidence="3">
    <location>
        <begin position="70"/>
        <end position="108"/>
    </location>
</feature>
<dbReference type="SUPFAM" id="SSF47406">
    <property type="entry name" value="SinR repressor dimerisation domain-like"/>
    <property type="match status" value="1"/>
</dbReference>
<evidence type="ECO:0000259" key="2">
    <source>
        <dbReference type="PROSITE" id="PS50943"/>
    </source>
</evidence>
<dbReference type="InterPro" id="IPR010981">
    <property type="entry name" value="SinR/SinI_dimer_dom"/>
</dbReference>
<proteinExistence type="predicted"/>